<feature type="region of interest" description="Disordered" evidence="1">
    <location>
        <begin position="1"/>
        <end position="141"/>
    </location>
</feature>
<organism evidence="2 3">
    <name type="scientific">Trichogramma kaykai</name>
    <dbReference type="NCBI Taxonomy" id="54128"/>
    <lineage>
        <taxon>Eukaryota</taxon>
        <taxon>Metazoa</taxon>
        <taxon>Ecdysozoa</taxon>
        <taxon>Arthropoda</taxon>
        <taxon>Hexapoda</taxon>
        <taxon>Insecta</taxon>
        <taxon>Pterygota</taxon>
        <taxon>Neoptera</taxon>
        <taxon>Endopterygota</taxon>
        <taxon>Hymenoptera</taxon>
        <taxon>Apocrita</taxon>
        <taxon>Proctotrupomorpha</taxon>
        <taxon>Chalcidoidea</taxon>
        <taxon>Trichogrammatidae</taxon>
        <taxon>Trichogramma</taxon>
    </lineage>
</organism>
<feature type="compositionally biased region" description="Polar residues" evidence="1">
    <location>
        <begin position="333"/>
        <end position="353"/>
    </location>
</feature>
<feature type="compositionally biased region" description="Basic and acidic residues" evidence="1">
    <location>
        <begin position="114"/>
        <end position="127"/>
    </location>
</feature>
<protein>
    <submittedName>
        <fullName evidence="2">Uncharacterized protein</fullName>
    </submittedName>
</protein>
<keyword evidence="3" id="KW-1185">Reference proteome</keyword>
<accession>A0ABD2XD94</accession>
<dbReference type="Proteomes" id="UP001627154">
    <property type="component" value="Unassembled WGS sequence"/>
</dbReference>
<feature type="compositionally biased region" description="Basic residues" evidence="1">
    <location>
        <begin position="1"/>
        <end position="13"/>
    </location>
</feature>
<feature type="compositionally biased region" description="Low complexity" evidence="1">
    <location>
        <begin position="39"/>
        <end position="51"/>
    </location>
</feature>
<dbReference type="EMBL" id="JBJJXI010000032">
    <property type="protein sequence ID" value="KAL3403120.1"/>
    <property type="molecule type" value="Genomic_DNA"/>
</dbReference>
<dbReference type="AlphaFoldDB" id="A0ABD2XD94"/>
<name>A0ABD2XD94_9HYME</name>
<gene>
    <name evidence="2" type="ORF">TKK_004250</name>
</gene>
<proteinExistence type="predicted"/>
<sequence length="402" mass="45266">MSRHRRKHKRGHGSRRDSRRIAKEVERIMKRHKRDSRHYSSSSDENDSSSSAGLRFSAGHARRDNSGKRSRSRSSDGSAGSQEESTRNNKKIRRSPPNDITSPNMNNVVTDPSLTREEVPTEKKKSSDVQMQSTLADENTTANTTLNEKVLNVIGQPLQAERILAAPVHDTFKNRWREVLQLGLPKEEREEVMKKYPIPGNCTFLDPPKLNKEVETAVSEICKTRDARIIAKHEKLQACLGGLSKIISTVLTYDEKSENIAVIEAACDTAQLVIDAMRDETLIRRSLILSSINSAVKDTLRSTDPDGWLFGGELSEKLRQAKLTGQDARLLTKKTTPSQLSKNGKPQLRQTYGSKAEAAKGYNRPMSSRTANRRSQRDRAQSPRRNSSKSSYKKDYLAKRRA</sequence>
<feature type="compositionally biased region" description="Polar residues" evidence="1">
    <location>
        <begin position="98"/>
        <end position="113"/>
    </location>
</feature>
<evidence type="ECO:0000313" key="2">
    <source>
        <dbReference type="EMBL" id="KAL3403120.1"/>
    </source>
</evidence>
<feature type="region of interest" description="Disordered" evidence="1">
    <location>
        <begin position="333"/>
        <end position="402"/>
    </location>
</feature>
<dbReference type="PANTHER" id="PTHR34239:SF2">
    <property type="entry name" value="TRANSPOSABLE ELEMENT P TRANSPOSASE_THAP9 CONSERVED DOMAIN-CONTAINING PROTEIN"/>
    <property type="match status" value="1"/>
</dbReference>
<feature type="compositionally biased region" description="Basic and acidic residues" evidence="1">
    <location>
        <begin position="392"/>
        <end position="402"/>
    </location>
</feature>
<comment type="caution">
    <text evidence="2">The sequence shown here is derived from an EMBL/GenBank/DDBJ whole genome shotgun (WGS) entry which is preliminary data.</text>
</comment>
<dbReference type="PANTHER" id="PTHR34239">
    <property type="entry name" value="APPLE DOMAIN-CONTAINING PROTEIN"/>
    <property type="match status" value="1"/>
</dbReference>
<evidence type="ECO:0000313" key="3">
    <source>
        <dbReference type="Proteomes" id="UP001627154"/>
    </source>
</evidence>
<feature type="compositionally biased region" description="Polar residues" evidence="1">
    <location>
        <begin position="128"/>
        <end position="141"/>
    </location>
</feature>
<feature type="compositionally biased region" description="Basic and acidic residues" evidence="1">
    <location>
        <begin position="14"/>
        <end position="28"/>
    </location>
</feature>
<evidence type="ECO:0000256" key="1">
    <source>
        <dbReference type="SAM" id="MobiDB-lite"/>
    </source>
</evidence>
<reference evidence="2 3" key="1">
    <citation type="journal article" date="2024" name="bioRxiv">
        <title>A reference genome for Trichogramma kaykai: A tiny desert-dwelling parasitoid wasp with competing sex-ratio distorters.</title>
        <authorList>
            <person name="Culotta J."/>
            <person name="Lindsey A.R."/>
        </authorList>
    </citation>
    <scope>NUCLEOTIDE SEQUENCE [LARGE SCALE GENOMIC DNA]</scope>
    <source>
        <strain evidence="2 3">KSX58</strain>
    </source>
</reference>